<evidence type="ECO:0000256" key="2">
    <source>
        <dbReference type="ARBA" id="ARBA00022692"/>
    </source>
</evidence>
<dbReference type="InterPro" id="IPR027417">
    <property type="entry name" value="P-loop_NTPase"/>
</dbReference>
<keyword evidence="4" id="KW-0067">ATP-binding</keyword>
<evidence type="ECO:0000256" key="7">
    <source>
        <dbReference type="SAM" id="Phobius"/>
    </source>
</evidence>
<evidence type="ECO:0000256" key="5">
    <source>
        <dbReference type="ARBA" id="ARBA00022989"/>
    </source>
</evidence>
<dbReference type="SUPFAM" id="SSF90123">
    <property type="entry name" value="ABC transporter transmembrane region"/>
    <property type="match status" value="1"/>
</dbReference>
<evidence type="ECO:0000256" key="6">
    <source>
        <dbReference type="ARBA" id="ARBA00023136"/>
    </source>
</evidence>
<feature type="domain" description="ABC transporter" evidence="8">
    <location>
        <begin position="415"/>
        <end position="689"/>
    </location>
</feature>
<dbReference type="Proteomes" id="UP000054279">
    <property type="component" value="Unassembled WGS sequence"/>
</dbReference>
<keyword evidence="6 7" id="KW-0472">Membrane</keyword>
<dbReference type="GO" id="GO:0015421">
    <property type="term" value="F:ABC-type oligopeptide transporter activity"/>
    <property type="evidence" value="ECO:0007669"/>
    <property type="project" value="TreeGrafter"/>
</dbReference>
<dbReference type="PANTHER" id="PTHR43394:SF1">
    <property type="entry name" value="ATP-BINDING CASSETTE SUB-FAMILY B MEMBER 10, MITOCHONDRIAL"/>
    <property type="match status" value="1"/>
</dbReference>
<keyword evidence="5 7" id="KW-1133">Transmembrane helix</keyword>
<keyword evidence="2 7" id="KW-0812">Transmembrane</keyword>
<dbReference type="EMBL" id="KN837319">
    <property type="protein sequence ID" value="KIJ27976.1"/>
    <property type="molecule type" value="Genomic_DNA"/>
</dbReference>
<keyword evidence="10" id="KW-1185">Reference proteome</keyword>
<dbReference type="PROSITE" id="PS50893">
    <property type="entry name" value="ABC_TRANSPORTER_2"/>
    <property type="match status" value="1"/>
</dbReference>
<gene>
    <name evidence="9" type="ORF">M422DRAFT_37506</name>
</gene>
<evidence type="ECO:0000313" key="9">
    <source>
        <dbReference type="EMBL" id="KIJ27976.1"/>
    </source>
</evidence>
<comment type="subcellular location">
    <subcellularLocation>
        <location evidence="1">Membrane</location>
        <topology evidence="1">Multi-pass membrane protein</topology>
    </subcellularLocation>
</comment>
<keyword evidence="3" id="KW-0547">Nucleotide-binding</keyword>
<dbReference type="AlphaFoldDB" id="A0A0C9URK7"/>
<dbReference type="HOGENOM" id="CLU_000604_63_0_1"/>
<evidence type="ECO:0000256" key="3">
    <source>
        <dbReference type="ARBA" id="ARBA00022741"/>
    </source>
</evidence>
<proteinExistence type="predicted"/>
<dbReference type="GO" id="GO:0016887">
    <property type="term" value="F:ATP hydrolysis activity"/>
    <property type="evidence" value="ECO:0007669"/>
    <property type="project" value="InterPro"/>
</dbReference>
<dbReference type="SUPFAM" id="SSF52540">
    <property type="entry name" value="P-loop containing nucleoside triphosphate hydrolases"/>
    <property type="match status" value="1"/>
</dbReference>
<evidence type="ECO:0000259" key="8">
    <source>
        <dbReference type="PROSITE" id="PS50893"/>
    </source>
</evidence>
<organism evidence="9 10">
    <name type="scientific">Sphaerobolus stellatus (strain SS14)</name>
    <dbReference type="NCBI Taxonomy" id="990650"/>
    <lineage>
        <taxon>Eukaryota</taxon>
        <taxon>Fungi</taxon>
        <taxon>Dikarya</taxon>
        <taxon>Basidiomycota</taxon>
        <taxon>Agaricomycotina</taxon>
        <taxon>Agaricomycetes</taxon>
        <taxon>Phallomycetidae</taxon>
        <taxon>Geastrales</taxon>
        <taxon>Sphaerobolaceae</taxon>
        <taxon>Sphaerobolus</taxon>
    </lineage>
</organism>
<protein>
    <submittedName>
        <fullName evidence="9">Unplaced genomic scaffold SPHSTscaffold_244, whole genome shotgun sequence</fullName>
    </submittedName>
</protein>
<name>A0A0C9URK7_SPHS4</name>
<evidence type="ECO:0000256" key="1">
    <source>
        <dbReference type="ARBA" id="ARBA00004141"/>
    </source>
</evidence>
<evidence type="ECO:0000313" key="10">
    <source>
        <dbReference type="Proteomes" id="UP000054279"/>
    </source>
</evidence>
<sequence>MATTPTKAKQDAGSDYKTSTDEEASITFKEFGVWTVMRQKSNVGSWLRLLGLKGFVQRFREDAPLIWHFIRECFQVSPHLVTVFLISSILSGMEISLDLYFSNHLLNCIQKMILKENVESSTLFIAVSCKIGIVCIAAILRSFMNRTSLVLSTRVDRHFDSRVLKAHLKLDLPTFQDKFTTERLNGVYGSCWEYLESLVKQLSTICGVITQLSLLFGILYHQPGGHILLATCTLRIFILQRRSAYDVWTGVCCGWTSNPHYLRMNSLMRMVTSEAHRIEVISDRLATYILREWKQATDLRGDLSSDSPSEISRAHTPIMTRISDYVSQDFPYVLYCIQLARSPDSFSLASVALFQNISRDLSATLLGLVEKQANLSMTLSKIKELYRVEDIPIAVLDGTEKFVRDEKSASRGMEMEFKNVSFKYPETTANAIEDVSFRVKEGQTLVIVGVNGSGKSTLLKLLNRLYDPSSGTIYIDGIPMKSLLVDELRSSTAMHYQSFSLYPFTLRENITMGATDNHGDPIEDNDERVAQAMDFGGSKGAIKKQPEGLDTLYNSEPPCLYTSGSSHALQAFQKKMQDIQKRIEFSTGETQRIALSRLFFRTASRRIRLVCVDEPSASLDPKMEYSLFERLRSLSTSEGKTLIYVTHRFGYLTKRADLILVMKDGQLVEQGKHNELLALDGEYAKLYSIQAEAFMLDD</sequence>
<reference evidence="9 10" key="1">
    <citation type="submission" date="2014-06" db="EMBL/GenBank/DDBJ databases">
        <title>Evolutionary Origins and Diversification of the Mycorrhizal Mutualists.</title>
        <authorList>
            <consortium name="DOE Joint Genome Institute"/>
            <consortium name="Mycorrhizal Genomics Consortium"/>
            <person name="Kohler A."/>
            <person name="Kuo A."/>
            <person name="Nagy L.G."/>
            <person name="Floudas D."/>
            <person name="Copeland A."/>
            <person name="Barry K.W."/>
            <person name="Cichocki N."/>
            <person name="Veneault-Fourrey C."/>
            <person name="LaButti K."/>
            <person name="Lindquist E.A."/>
            <person name="Lipzen A."/>
            <person name="Lundell T."/>
            <person name="Morin E."/>
            <person name="Murat C."/>
            <person name="Riley R."/>
            <person name="Ohm R."/>
            <person name="Sun H."/>
            <person name="Tunlid A."/>
            <person name="Henrissat B."/>
            <person name="Grigoriev I.V."/>
            <person name="Hibbett D.S."/>
            <person name="Martin F."/>
        </authorList>
    </citation>
    <scope>NUCLEOTIDE SEQUENCE [LARGE SCALE GENOMIC DNA]</scope>
    <source>
        <strain evidence="9 10">SS14</strain>
    </source>
</reference>
<dbReference type="OrthoDB" id="6500128at2759"/>
<dbReference type="InterPro" id="IPR003593">
    <property type="entry name" value="AAA+_ATPase"/>
</dbReference>
<dbReference type="Gene3D" id="3.40.50.300">
    <property type="entry name" value="P-loop containing nucleotide triphosphate hydrolases"/>
    <property type="match status" value="1"/>
</dbReference>
<dbReference type="PANTHER" id="PTHR43394">
    <property type="entry name" value="ATP-DEPENDENT PERMEASE MDL1, MITOCHONDRIAL"/>
    <property type="match status" value="1"/>
</dbReference>
<dbReference type="SMART" id="SM00382">
    <property type="entry name" value="AAA"/>
    <property type="match status" value="1"/>
</dbReference>
<dbReference type="InterPro" id="IPR036640">
    <property type="entry name" value="ABC1_TM_sf"/>
</dbReference>
<evidence type="ECO:0000256" key="4">
    <source>
        <dbReference type="ARBA" id="ARBA00022840"/>
    </source>
</evidence>
<accession>A0A0C9URK7</accession>
<dbReference type="InterPro" id="IPR039421">
    <property type="entry name" value="Type_1_exporter"/>
</dbReference>
<dbReference type="GO" id="GO:0005524">
    <property type="term" value="F:ATP binding"/>
    <property type="evidence" value="ECO:0007669"/>
    <property type="project" value="UniProtKB-KW"/>
</dbReference>
<dbReference type="InterPro" id="IPR003439">
    <property type="entry name" value="ABC_transporter-like_ATP-bd"/>
</dbReference>
<feature type="transmembrane region" description="Helical" evidence="7">
    <location>
        <begin position="122"/>
        <end position="144"/>
    </location>
</feature>
<dbReference type="Pfam" id="PF00005">
    <property type="entry name" value="ABC_tran"/>
    <property type="match status" value="1"/>
</dbReference>
<dbReference type="GO" id="GO:0016020">
    <property type="term" value="C:membrane"/>
    <property type="evidence" value="ECO:0007669"/>
    <property type="project" value="UniProtKB-SubCell"/>
</dbReference>